<keyword evidence="2" id="KW-0812">Transmembrane</keyword>
<feature type="coiled-coil region" evidence="1">
    <location>
        <begin position="189"/>
        <end position="274"/>
    </location>
</feature>
<gene>
    <name evidence="3" type="ORF">CEW88_23575</name>
</gene>
<dbReference type="Proteomes" id="UP000244915">
    <property type="component" value="Plasmid unnamed4"/>
</dbReference>
<protein>
    <recommendedName>
        <fullName evidence="5">Sugar transporter</fullName>
    </recommendedName>
</protein>
<dbReference type="GO" id="GO:0004713">
    <property type="term" value="F:protein tyrosine kinase activity"/>
    <property type="evidence" value="ECO:0007669"/>
    <property type="project" value="TreeGrafter"/>
</dbReference>
<evidence type="ECO:0000256" key="1">
    <source>
        <dbReference type="SAM" id="Coils"/>
    </source>
</evidence>
<proteinExistence type="predicted"/>
<feature type="transmembrane region" description="Helical" evidence="2">
    <location>
        <begin position="349"/>
        <end position="371"/>
    </location>
</feature>
<dbReference type="AlphaFoldDB" id="A0A2U8HPA8"/>
<keyword evidence="3" id="KW-0614">Plasmid</keyword>
<accession>A0A2U8HPA8</accession>
<dbReference type="PANTHER" id="PTHR32309">
    <property type="entry name" value="TYROSINE-PROTEIN KINASE"/>
    <property type="match status" value="1"/>
</dbReference>
<keyword evidence="2" id="KW-1133">Transmembrane helix</keyword>
<evidence type="ECO:0000313" key="4">
    <source>
        <dbReference type="Proteomes" id="UP000244915"/>
    </source>
</evidence>
<reference evidence="3 4" key="1">
    <citation type="submission" date="2017-06" db="EMBL/GenBank/DDBJ databases">
        <title>Yangia sp. YSBP01 complete genome sequence.</title>
        <authorList>
            <person name="Woo J.-H."/>
            <person name="Kim H.-S."/>
        </authorList>
    </citation>
    <scope>NUCLEOTIDE SEQUENCE [LARGE SCALE GENOMIC DNA]</scope>
    <source>
        <strain evidence="3 4">YSBP01</strain>
        <plasmid evidence="3 4">unnamed4</plasmid>
    </source>
</reference>
<dbReference type="GO" id="GO:0005886">
    <property type="term" value="C:plasma membrane"/>
    <property type="evidence" value="ECO:0007669"/>
    <property type="project" value="TreeGrafter"/>
</dbReference>
<dbReference type="EMBL" id="CP022194">
    <property type="protein sequence ID" value="AWI86786.1"/>
    <property type="molecule type" value="Genomic_DNA"/>
</dbReference>
<sequence>MPSRPPAGAAKPRRRHKLMLLSFLGCVVLPGILTALYLWLVAADQYASKVGFTVRQEDAASAVDLLGGLTNLSSSSSSDTDILYEFIQSQKLVSDIDKKIDLHAIWSPEGWDPVFKLEKNASIEQLLAYWGDMVRISYSSGLIEIEVRAFRPEDATLIAQTLLDESADVINELSAVARADAISYSRDELEEAVEKLKVARETVTRFRNETQIIDPQIDLQSQAGLLSNLQAQEAEQIIELDLLRETSQQNDPRVAQAERRLDVIRARISAERQKLGFEGSGANGQVFADLVGDYERLSVDREFAERAYLSALAAYDSALAEAKRKSRYLAAYMKPTSAETAEYPSRGTLLMVVTLFLFLLWSTSVLVAYSVKDRR</sequence>
<evidence type="ECO:0000313" key="3">
    <source>
        <dbReference type="EMBL" id="AWI86786.1"/>
    </source>
</evidence>
<dbReference type="InterPro" id="IPR050445">
    <property type="entry name" value="Bact_polysacc_biosynth/exp"/>
</dbReference>
<keyword evidence="1" id="KW-0175">Coiled coil</keyword>
<dbReference type="OrthoDB" id="7800844at2"/>
<evidence type="ECO:0008006" key="5">
    <source>
        <dbReference type="Google" id="ProtNLM"/>
    </source>
</evidence>
<evidence type="ECO:0000256" key="2">
    <source>
        <dbReference type="SAM" id="Phobius"/>
    </source>
</evidence>
<feature type="transmembrane region" description="Helical" evidence="2">
    <location>
        <begin position="20"/>
        <end position="40"/>
    </location>
</feature>
<dbReference type="KEGG" id="ypac:CEW88_23575"/>
<keyword evidence="2" id="KW-0472">Membrane</keyword>
<geneLocation type="plasmid" evidence="3 4">
    <name>unnamed4</name>
</geneLocation>
<organism evidence="3 4">
    <name type="scientific">Alloyangia pacifica</name>
    <dbReference type="NCBI Taxonomy" id="311180"/>
    <lineage>
        <taxon>Bacteria</taxon>
        <taxon>Pseudomonadati</taxon>
        <taxon>Pseudomonadota</taxon>
        <taxon>Alphaproteobacteria</taxon>
        <taxon>Rhodobacterales</taxon>
        <taxon>Roseobacteraceae</taxon>
        <taxon>Alloyangia</taxon>
    </lineage>
</organism>
<name>A0A2U8HPA8_9RHOB</name>
<dbReference type="PANTHER" id="PTHR32309:SF13">
    <property type="entry name" value="FERRIC ENTEROBACTIN TRANSPORT PROTEIN FEPE"/>
    <property type="match status" value="1"/>
</dbReference>